<organism evidence="1 2">
    <name type="scientific">Paraburkholderia solisilvae</name>
    <dbReference type="NCBI Taxonomy" id="624376"/>
    <lineage>
        <taxon>Bacteria</taxon>
        <taxon>Pseudomonadati</taxon>
        <taxon>Pseudomonadota</taxon>
        <taxon>Betaproteobacteria</taxon>
        <taxon>Burkholderiales</taxon>
        <taxon>Burkholderiaceae</taxon>
        <taxon>Paraburkholderia</taxon>
    </lineage>
</organism>
<dbReference type="EMBL" id="CADIKF010000030">
    <property type="protein sequence ID" value="CAB3762019.1"/>
    <property type="molecule type" value="Genomic_DNA"/>
</dbReference>
<dbReference type="AlphaFoldDB" id="A0A6J5E685"/>
<reference evidence="1 2" key="1">
    <citation type="submission" date="2020-04" db="EMBL/GenBank/DDBJ databases">
        <authorList>
            <person name="De Canck E."/>
        </authorList>
    </citation>
    <scope>NUCLEOTIDE SEQUENCE [LARGE SCALE GENOMIC DNA]</scope>
    <source>
        <strain evidence="1 2">LMG 29739</strain>
    </source>
</reference>
<proteinExistence type="predicted"/>
<name>A0A6J5E685_9BURK</name>
<evidence type="ECO:0000313" key="1">
    <source>
        <dbReference type="EMBL" id="CAB3762019.1"/>
    </source>
</evidence>
<dbReference type="RefSeq" id="WP_175112455.1">
    <property type="nucleotide sequence ID" value="NZ_CADIKF010000030.1"/>
</dbReference>
<evidence type="ECO:0000313" key="2">
    <source>
        <dbReference type="Proteomes" id="UP000494329"/>
    </source>
</evidence>
<protein>
    <submittedName>
        <fullName evidence="1">Uncharacterized protein</fullName>
    </submittedName>
</protein>
<accession>A0A6J5E685</accession>
<sequence length="89" mass="10638">MGKLIFEQIDDVRATHPYLFVYFLADHQTFKLGRGHPFMQIEVTRDGRLSFNFYRIDDENISLTEEHWEKILAVGREFLKETLESGDEW</sequence>
<keyword evidence="2" id="KW-1185">Reference proteome</keyword>
<gene>
    <name evidence="1" type="ORF">LMG29739_03765</name>
</gene>
<dbReference type="Proteomes" id="UP000494329">
    <property type="component" value="Unassembled WGS sequence"/>
</dbReference>